<evidence type="ECO:0000313" key="15">
    <source>
        <dbReference type="EMBL" id="SFB04593.1"/>
    </source>
</evidence>
<dbReference type="SMART" id="SM00388">
    <property type="entry name" value="HisKA"/>
    <property type="match status" value="1"/>
</dbReference>
<feature type="coiled-coil region" evidence="11">
    <location>
        <begin position="398"/>
        <end position="432"/>
    </location>
</feature>
<keyword evidence="10 12" id="KW-0472">Membrane</keyword>
<dbReference type="Proteomes" id="UP000198796">
    <property type="component" value="Unassembled WGS sequence"/>
</dbReference>
<proteinExistence type="predicted"/>
<dbReference type="Gene3D" id="3.30.565.10">
    <property type="entry name" value="Histidine kinase-like ATPase, C-terminal domain"/>
    <property type="match status" value="1"/>
</dbReference>
<dbReference type="PANTHER" id="PTHR43065:SF22">
    <property type="entry name" value="HISTIDINE KINASE"/>
    <property type="match status" value="1"/>
</dbReference>
<dbReference type="Pfam" id="PF00512">
    <property type="entry name" value="HisKA"/>
    <property type="match status" value="1"/>
</dbReference>
<evidence type="ECO:0000256" key="3">
    <source>
        <dbReference type="ARBA" id="ARBA00012438"/>
    </source>
</evidence>
<evidence type="ECO:0000256" key="2">
    <source>
        <dbReference type="ARBA" id="ARBA00004651"/>
    </source>
</evidence>
<dbReference type="PANTHER" id="PTHR43065">
    <property type="entry name" value="SENSOR HISTIDINE KINASE"/>
    <property type="match status" value="1"/>
</dbReference>
<dbReference type="InterPro" id="IPR029151">
    <property type="entry name" value="Sensor-like_sf"/>
</dbReference>
<dbReference type="SUPFAM" id="SSF103190">
    <property type="entry name" value="Sensory domain-like"/>
    <property type="match status" value="1"/>
</dbReference>
<keyword evidence="5" id="KW-0597">Phosphoprotein</keyword>
<dbReference type="InterPro" id="IPR003661">
    <property type="entry name" value="HisK_dim/P_dom"/>
</dbReference>
<dbReference type="EMBL" id="FOJU01000004">
    <property type="protein sequence ID" value="SFB04593.1"/>
    <property type="molecule type" value="Genomic_DNA"/>
</dbReference>
<evidence type="ECO:0000256" key="12">
    <source>
        <dbReference type="SAM" id="Phobius"/>
    </source>
</evidence>
<evidence type="ECO:0000259" key="14">
    <source>
        <dbReference type="PROSITE" id="PS50885"/>
    </source>
</evidence>
<dbReference type="Pfam" id="PF17202">
    <property type="entry name" value="sCache_3_3"/>
    <property type="match status" value="1"/>
</dbReference>
<dbReference type="PROSITE" id="PS50109">
    <property type="entry name" value="HIS_KIN"/>
    <property type="match status" value="1"/>
</dbReference>
<dbReference type="InterPro" id="IPR003594">
    <property type="entry name" value="HATPase_dom"/>
</dbReference>
<evidence type="ECO:0000256" key="10">
    <source>
        <dbReference type="ARBA" id="ARBA00023136"/>
    </source>
</evidence>
<gene>
    <name evidence="15" type="ORF">SAMN05421688_2503</name>
</gene>
<dbReference type="Gene3D" id="1.10.287.130">
    <property type="match status" value="1"/>
</dbReference>
<dbReference type="InterPro" id="IPR003660">
    <property type="entry name" value="HAMP_dom"/>
</dbReference>
<dbReference type="SUPFAM" id="SSF158472">
    <property type="entry name" value="HAMP domain-like"/>
    <property type="match status" value="1"/>
</dbReference>
<dbReference type="SUPFAM" id="SSF55874">
    <property type="entry name" value="ATPase domain of HSP90 chaperone/DNA topoisomerase II/histidine kinase"/>
    <property type="match status" value="1"/>
</dbReference>
<evidence type="ECO:0000256" key="9">
    <source>
        <dbReference type="ARBA" id="ARBA00022989"/>
    </source>
</evidence>
<dbReference type="Gene3D" id="6.10.340.10">
    <property type="match status" value="1"/>
</dbReference>
<keyword evidence="4" id="KW-1003">Cell membrane</keyword>
<evidence type="ECO:0000259" key="13">
    <source>
        <dbReference type="PROSITE" id="PS50109"/>
    </source>
</evidence>
<reference evidence="15 16" key="1">
    <citation type="submission" date="2016-10" db="EMBL/GenBank/DDBJ databases">
        <authorList>
            <person name="de Groot N.N."/>
        </authorList>
    </citation>
    <scope>NUCLEOTIDE SEQUENCE [LARGE SCALE GENOMIC DNA]</scope>
    <source>
        <strain evidence="15 16">DSM 29316</strain>
    </source>
</reference>
<dbReference type="InterPro" id="IPR033463">
    <property type="entry name" value="sCache_3"/>
</dbReference>
<dbReference type="SMART" id="SM00304">
    <property type="entry name" value="HAMP"/>
    <property type="match status" value="1"/>
</dbReference>
<dbReference type="STRING" id="871651.SAMN05421688_2503"/>
<evidence type="ECO:0000256" key="5">
    <source>
        <dbReference type="ARBA" id="ARBA00022553"/>
    </source>
</evidence>
<evidence type="ECO:0000256" key="4">
    <source>
        <dbReference type="ARBA" id="ARBA00022475"/>
    </source>
</evidence>
<dbReference type="InterPro" id="IPR005467">
    <property type="entry name" value="His_kinase_dom"/>
</dbReference>
<evidence type="ECO:0000256" key="1">
    <source>
        <dbReference type="ARBA" id="ARBA00000085"/>
    </source>
</evidence>
<dbReference type="GO" id="GO:0005886">
    <property type="term" value="C:plasma membrane"/>
    <property type="evidence" value="ECO:0007669"/>
    <property type="project" value="UniProtKB-SubCell"/>
</dbReference>
<feature type="transmembrane region" description="Helical" evidence="12">
    <location>
        <begin position="316"/>
        <end position="338"/>
    </location>
</feature>
<evidence type="ECO:0000313" key="16">
    <source>
        <dbReference type="Proteomes" id="UP000198796"/>
    </source>
</evidence>
<feature type="domain" description="HAMP" evidence="14">
    <location>
        <begin position="339"/>
        <end position="392"/>
    </location>
</feature>
<evidence type="ECO:0000256" key="8">
    <source>
        <dbReference type="ARBA" id="ARBA00022777"/>
    </source>
</evidence>
<feature type="domain" description="Histidine kinase" evidence="13">
    <location>
        <begin position="441"/>
        <end position="651"/>
    </location>
</feature>
<keyword evidence="11" id="KW-0175">Coiled coil</keyword>
<dbReference type="SUPFAM" id="SSF47384">
    <property type="entry name" value="Homodimeric domain of signal transducing histidine kinase"/>
    <property type="match status" value="1"/>
</dbReference>
<accession>A0A1I0XXC0</accession>
<sequence length="657" mass="72129">MTITRSIRVRLLLIALLPMLVLFPLLLGTTMQRWSSRLDDLLIVKVNGDLTIADQYLRRLQENAGERIAALADSAAFASVVDEPAARADVIAQRKRDAGLDFLYLTDGRSAPWPGFVPADWPVVRSALDGARQSAVDILDATELDALSPGLAVRAAIPLVDTEAARASTREVEDRGMIVHAAAPVRMPDGREMALVGGILLNRNLAFIDTINDLVYRDRSLPEGSQGTATLFLDDVRISTNVRLFEGVRALGTRVSEAVHDRVLVEGETWLDRAFVVDDWYISAYRPIQNSRGERVGMLYVGFLEAPFQQAKITPFMTGTLTFLVLALLLVPVFLRWAGLIFKPLERMTQTIARVEAGDLNARNGDIGAENEITRVAAHLDTLLDQVQERDRRLRGWASELNQKVEERTADLRDSNRRLEEATERLIMSEKLAAVGEITAGVAHEINNPIAVIQGNLDVARGLLGPEADKAATEFKLIDDQVHRIGAIVSRLLQFSRPGEFSGSDHTASPSEVVNDCLLLTRHELDAARIEVETSLQSIRTVPMERTELQQVVVNLIINALHAVKQEGRLSISVEDANDGVIITVADTGVGMSRETLRHIFDPFFTTKQAEGTGLGLSISQRLVTEAGGRLTAESVEGEGSTFHMWLPATPDSDDLA</sequence>
<dbReference type="SMART" id="SM00387">
    <property type="entry name" value="HATPase_c"/>
    <property type="match status" value="1"/>
</dbReference>
<evidence type="ECO:0000256" key="7">
    <source>
        <dbReference type="ARBA" id="ARBA00022692"/>
    </source>
</evidence>
<dbReference type="InterPro" id="IPR036890">
    <property type="entry name" value="HATPase_C_sf"/>
</dbReference>
<dbReference type="CDD" id="cd00082">
    <property type="entry name" value="HisKA"/>
    <property type="match status" value="1"/>
</dbReference>
<name>A0A1I0XXC0_9RHOB</name>
<dbReference type="CDD" id="cd06225">
    <property type="entry name" value="HAMP"/>
    <property type="match status" value="1"/>
</dbReference>
<dbReference type="InterPro" id="IPR004358">
    <property type="entry name" value="Sig_transdc_His_kin-like_C"/>
</dbReference>
<dbReference type="InterPro" id="IPR036097">
    <property type="entry name" value="HisK_dim/P_sf"/>
</dbReference>
<evidence type="ECO:0000256" key="6">
    <source>
        <dbReference type="ARBA" id="ARBA00022679"/>
    </source>
</evidence>
<dbReference type="Pfam" id="PF02518">
    <property type="entry name" value="HATPase_c"/>
    <property type="match status" value="1"/>
</dbReference>
<dbReference type="PRINTS" id="PR00344">
    <property type="entry name" value="BCTRLSENSOR"/>
</dbReference>
<comment type="catalytic activity">
    <reaction evidence="1">
        <text>ATP + protein L-histidine = ADP + protein N-phospho-L-histidine.</text>
        <dbReference type="EC" id="2.7.13.3"/>
    </reaction>
</comment>
<dbReference type="Pfam" id="PF00672">
    <property type="entry name" value="HAMP"/>
    <property type="match status" value="1"/>
</dbReference>
<protein>
    <recommendedName>
        <fullName evidence="3">histidine kinase</fullName>
        <ecNumber evidence="3">2.7.13.3</ecNumber>
    </recommendedName>
</protein>
<comment type="subcellular location">
    <subcellularLocation>
        <location evidence="2">Cell membrane</location>
        <topology evidence="2">Multi-pass membrane protein</topology>
    </subcellularLocation>
</comment>
<dbReference type="AlphaFoldDB" id="A0A1I0XXC0"/>
<dbReference type="EC" id="2.7.13.3" evidence="3"/>
<dbReference type="GO" id="GO:0000155">
    <property type="term" value="F:phosphorelay sensor kinase activity"/>
    <property type="evidence" value="ECO:0007669"/>
    <property type="project" value="InterPro"/>
</dbReference>
<dbReference type="OrthoDB" id="7568856at2"/>
<dbReference type="RefSeq" id="WP_092065397.1">
    <property type="nucleotide sequence ID" value="NZ_FOJU01000004.1"/>
</dbReference>
<keyword evidence="8 15" id="KW-0418">Kinase</keyword>
<keyword evidence="7 12" id="KW-0812">Transmembrane</keyword>
<keyword evidence="6" id="KW-0808">Transferase</keyword>
<evidence type="ECO:0000256" key="11">
    <source>
        <dbReference type="SAM" id="Coils"/>
    </source>
</evidence>
<keyword evidence="16" id="KW-1185">Reference proteome</keyword>
<dbReference type="PROSITE" id="PS50885">
    <property type="entry name" value="HAMP"/>
    <property type="match status" value="1"/>
</dbReference>
<keyword evidence="9 12" id="KW-1133">Transmembrane helix</keyword>
<organism evidence="15 16">
    <name type="scientific">Poseidonocella pacifica</name>
    <dbReference type="NCBI Taxonomy" id="871651"/>
    <lineage>
        <taxon>Bacteria</taxon>
        <taxon>Pseudomonadati</taxon>
        <taxon>Pseudomonadota</taxon>
        <taxon>Alphaproteobacteria</taxon>
        <taxon>Rhodobacterales</taxon>
        <taxon>Roseobacteraceae</taxon>
        <taxon>Poseidonocella</taxon>
    </lineage>
</organism>